<sequence>MKAGLAPTGRRIREVQIVRLSLNESSVILGARYATQSRWRQGHMWFLRLVPRTIPIAGSTPRIYFVHEAVMLGARGKEEANVELLALSSSAPGCRTAAGKNPRL</sequence>
<evidence type="ECO:0000313" key="1">
    <source>
        <dbReference type="EMBL" id="QBZ63793.1"/>
    </source>
</evidence>
<dbReference type="EMBL" id="CP034209">
    <property type="protein sequence ID" value="QBZ63793.1"/>
    <property type="molecule type" value="Genomic_DNA"/>
</dbReference>
<dbReference type="AlphaFoldDB" id="A0A4P7NNB4"/>
<gene>
    <name evidence="1" type="ORF">PoMZ_05483</name>
</gene>
<organism evidence="1 2">
    <name type="scientific">Pyricularia oryzae</name>
    <name type="common">Rice blast fungus</name>
    <name type="synonym">Magnaporthe oryzae</name>
    <dbReference type="NCBI Taxonomy" id="318829"/>
    <lineage>
        <taxon>Eukaryota</taxon>
        <taxon>Fungi</taxon>
        <taxon>Dikarya</taxon>
        <taxon>Ascomycota</taxon>
        <taxon>Pezizomycotina</taxon>
        <taxon>Sordariomycetes</taxon>
        <taxon>Sordariomycetidae</taxon>
        <taxon>Magnaporthales</taxon>
        <taxon>Pyriculariaceae</taxon>
        <taxon>Pyricularia</taxon>
    </lineage>
</organism>
<proteinExistence type="predicted"/>
<evidence type="ECO:0000313" key="2">
    <source>
        <dbReference type="Proteomes" id="UP000294847"/>
    </source>
</evidence>
<accession>A0A4P7NNB4</accession>
<reference evidence="1 2" key="1">
    <citation type="journal article" date="2019" name="Mol. Biol. Evol.">
        <title>Blast fungal genomes show frequent chromosomal changes, gene gains and losses, and effector gene turnover.</title>
        <authorList>
            <person name="Gomez Luciano L.B."/>
            <person name="Jason Tsai I."/>
            <person name="Chuma I."/>
            <person name="Tosa Y."/>
            <person name="Chen Y.H."/>
            <person name="Li J.Y."/>
            <person name="Li M.Y."/>
            <person name="Jade Lu M.Y."/>
            <person name="Nakayashiki H."/>
            <person name="Li W.H."/>
        </authorList>
    </citation>
    <scope>NUCLEOTIDE SEQUENCE [LARGE SCALE GENOMIC DNA]</scope>
    <source>
        <strain evidence="1">MZ5-1-6</strain>
    </source>
</reference>
<name>A0A4P7NNB4_PYROR</name>
<protein>
    <submittedName>
        <fullName evidence="1">Uncharacterized protein</fullName>
    </submittedName>
</protein>
<dbReference type="Proteomes" id="UP000294847">
    <property type="component" value="Chromosome 6"/>
</dbReference>